<evidence type="ECO:0000256" key="6">
    <source>
        <dbReference type="ARBA" id="ARBA00023163"/>
    </source>
</evidence>
<feature type="compositionally biased region" description="Basic and acidic residues" evidence="10">
    <location>
        <begin position="106"/>
        <end position="132"/>
    </location>
</feature>
<evidence type="ECO:0000259" key="11">
    <source>
        <dbReference type="Pfam" id="PF23798"/>
    </source>
</evidence>
<keyword evidence="13" id="KW-1185">Reference proteome</keyword>
<dbReference type="Pfam" id="PF23798">
    <property type="entry name" value="Beta-prop_SPT8"/>
    <property type="match status" value="1"/>
</dbReference>
<dbReference type="FunFam" id="2.130.10.10:FF:000925">
    <property type="entry name" value="Transcription factor SPT8"/>
    <property type="match status" value="1"/>
</dbReference>
<sequence length="653" mass="72182">MFNVQDNDEEMIDEEEDDRNGYNEDEDMADEDANGDGGEGDGDGDDDEDDDDDDEEDEDNEDNDDENDDNDNDDEDGDGDDDDDDDDDAKFMDARESQPQSTTPSEAKDARDVLMKDDTDEDHQDKQRKQSGDENDANGRANAPEQDTQEDEKSPENGPKLSFREQAMTKAKIATEFDIVPSVAIPYSSQCHALAFTEGPKWILTGGEDGFIRKYDFIASIQGKSPLTMAQKHNMVDTITKAGVIASYWENEQPVTKQELMRQNPKIKPGDFTGGSATYEPKVNPVYSLDAERNGYWCLSGLLSGGISLFTMRYNEGAIQHYFPHGPKSDNSKGHNDAVSVIRLNTEQDKFLSGSWDKTIRQWDLNTGKVITLYDQCSGQVSNIQYRPQGLLDFTVDNLESDDEESTENKKKSGDNENESEIGSLFGDSDESGDDDDSKLSKPSFNNSHTTKTHRNEDIFMSSSIDGTIAIWDIRTAEPVLRLGVSEGIPPWCMSSTWSNDGDLIYAGRRNSTVEEFSIRMPHKRSTTGSGKNTMVPNVRKLLQFPKISGPVSAISTMPNDDFLLCGSNDNIRLYNLKLYDSVGGGAAASTTSSGSKKPATPFLIIPGHQGGILSNLHVDETGRFMVSASGNRGWGHSTFTDSVLLYEIDFEG</sequence>
<comment type="similarity">
    <text evidence="8">Belongs to the WD repeat SPT8 family.</text>
</comment>
<comment type="subcellular location">
    <subcellularLocation>
        <location evidence="1">Nucleus</location>
    </subcellularLocation>
</comment>
<evidence type="ECO:0000313" key="13">
    <source>
        <dbReference type="Proteomes" id="UP000094285"/>
    </source>
</evidence>
<dbReference type="GO" id="GO:0070545">
    <property type="term" value="C:PeBoW complex"/>
    <property type="evidence" value="ECO:0007669"/>
    <property type="project" value="TreeGrafter"/>
</dbReference>
<feature type="region of interest" description="Disordered" evidence="10">
    <location>
        <begin position="400"/>
        <end position="452"/>
    </location>
</feature>
<evidence type="ECO:0000256" key="10">
    <source>
        <dbReference type="SAM" id="MobiDB-lite"/>
    </source>
</evidence>
<dbReference type="PROSITE" id="PS50082">
    <property type="entry name" value="WD_REPEATS_2"/>
    <property type="match status" value="2"/>
</dbReference>
<evidence type="ECO:0000256" key="2">
    <source>
        <dbReference type="ARBA" id="ARBA00022553"/>
    </source>
</evidence>
<evidence type="ECO:0000256" key="8">
    <source>
        <dbReference type="ARBA" id="ARBA00061203"/>
    </source>
</evidence>
<dbReference type="AlphaFoldDB" id="A0A1E4SGL8"/>
<dbReference type="OrthoDB" id="10260946at2759"/>
<reference evidence="13" key="1">
    <citation type="submission" date="2016-05" db="EMBL/GenBank/DDBJ databases">
        <title>Comparative genomics of biotechnologically important yeasts.</title>
        <authorList>
            <consortium name="DOE Joint Genome Institute"/>
            <person name="Riley R."/>
            <person name="Haridas S."/>
            <person name="Wolfe K.H."/>
            <person name="Lopes M.R."/>
            <person name="Hittinger C.T."/>
            <person name="Goker M."/>
            <person name="Salamov A."/>
            <person name="Wisecaver J."/>
            <person name="Long T.M."/>
            <person name="Aerts A.L."/>
            <person name="Barry K."/>
            <person name="Choi C."/>
            <person name="Clum A."/>
            <person name="Coughlan A.Y."/>
            <person name="Deshpande S."/>
            <person name="Douglass A.P."/>
            <person name="Hanson S.J."/>
            <person name="Klenk H.-P."/>
            <person name="Labutti K."/>
            <person name="Lapidus A."/>
            <person name="Lindquist E."/>
            <person name="Lipzen A."/>
            <person name="Meier-Kolthoff J.P."/>
            <person name="Ohm R.A."/>
            <person name="Otillar R.P."/>
            <person name="Pangilinan J."/>
            <person name="Peng Y."/>
            <person name="Rokas A."/>
            <person name="Rosa C.A."/>
            <person name="Scheuner C."/>
            <person name="Sibirny A.A."/>
            <person name="Slot J.C."/>
            <person name="Stielow J.B."/>
            <person name="Sun H."/>
            <person name="Kurtzman C.P."/>
            <person name="Blackwell M."/>
            <person name="Grigoriev I.V."/>
            <person name="Jeffries T.W."/>
        </authorList>
    </citation>
    <scope>NUCLEOTIDE SEQUENCE [LARGE SCALE GENOMIC DNA]</scope>
    <source>
        <strain evidence="13">NRRL Y-17324</strain>
    </source>
</reference>
<feature type="compositionally biased region" description="Acidic residues" evidence="10">
    <location>
        <begin position="1"/>
        <end position="88"/>
    </location>
</feature>
<gene>
    <name evidence="12" type="ORF">CANTADRAFT_53761</name>
</gene>
<evidence type="ECO:0000256" key="9">
    <source>
        <dbReference type="PROSITE-ProRule" id="PRU00221"/>
    </source>
</evidence>
<evidence type="ECO:0000256" key="4">
    <source>
        <dbReference type="ARBA" id="ARBA00022737"/>
    </source>
</evidence>
<organism evidence="12 13">
    <name type="scientific">Suhomyces tanzawaensis NRRL Y-17324</name>
    <dbReference type="NCBI Taxonomy" id="984487"/>
    <lineage>
        <taxon>Eukaryota</taxon>
        <taxon>Fungi</taxon>
        <taxon>Dikarya</taxon>
        <taxon>Ascomycota</taxon>
        <taxon>Saccharomycotina</taxon>
        <taxon>Pichiomycetes</taxon>
        <taxon>Debaryomycetaceae</taxon>
        <taxon>Suhomyces</taxon>
    </lineage>
</organism>
<dbReference type="Gene3D" id="2.130.10.10">
    <property type="entry name" value="YVTN repeat-like/Quinoprotein amine dehydrogenase"/>
    <property type="match status" value="2"/>
</dbReference>
<dbReference type="GO" id="GO:0042273">
    <property type="term" value="P:ribosomal large subunit biogenesis"/>
    <property type="evidence" value="ECO:0007669"/>
    <property type="project" value="TreeGrafter"/>
</dbReference>
<dbReference type="GeneID" id="30984387"/>
<dbReference type="GO" id="GO:0030687">
    <property type="term" value="C:preribosome, large subunit precursor"/>
    <property type="evidence" value="ECO:0007669"/>
    <property type="project" value="TreeGrafter"/>
</dbReference>
<keyword evidence="4" id="KW-0677">Repeat</keyword>
<dbReference type="GO" id="GO:0017025">
    <property type="term" value="F:TBP-class protein binding"/>
    <property type="evidence" value="ECO:0007669"/>
    <property type="project" value="EnsemblFungi"/>
</dbReference>
<evidence type="ECO:0000256" key="7">
    <source>
        <dbReference type="ARBA" id="ARBA00023242"/>
    </source>
</evidence>
<evidence type="ECO:0000256" key="5">
    <source>
        <dbReference type="ARBA" id="ARBA00023015"/>
    </source>
</evidence>
<feature type="region of interest" description="Disordered" evidence="10">
    <location>
        <begin position="1"/>
        <end position="162"/>
    </location>
</feature>
<feature type="repeat" description="WD" evidence="9">
    <location>
        <begin position="456"/>
        <end position="482"/>
    </location>
</feature>
<dbReference type="EMBL" id="KV453913">
    <property type="protein sequence ID" value="ODV78648.1"/>
    <property type="molecule type" value="Genomic_DNA"/>
</dbReference>
<dbReference type="InterPro" id="IPR036322">
    <property type="entry name" value="WD40_repeat_dom_sf"/>
</dbReference>
<feature type="domain" description="Transcription factor spt8 beta-propeller" evidence="11">
    <location>
        <begin position="177"/>
        <end position="650"/>
    </location>
</feature>
<keyword evidence="2" id="KW-0597">Phosphoprotein</keyword>
<accession>A0A1E4SGL8</accession>
<name>A0A1E4SGL8_9ASCO</name>
<dbReference type="InterPro" id="IPR057544">
    <property type="entry name" value="Beta-prop_SPT8"/>
</dbReference>
<dbReference type="Proteomes" id="UP000094285">
    <property type="component" value="Unassembled WGS sequence"/>
</dbReference>
<feature type="repeat" description="WD" evidence="9">
    <location>
        <begin position="332"/>
        <end position="373"/>
    </location>
</feature>
<dbReference type="GO" id="GO:0000122">
    <property type="term" value="P:negative regulation of transcription by RNA polymerase II"/>
    <property type="evidence" value="ECO:0007669"/>
    <property type="project" value="EnsemblFungi"/>
</dbReference>
<keyword evidence="7" id="KW-0539">Nucleus</keyword>
<proteinExistence type="inferred from homology"/>
<dbReference type="SMART" id="SM00320">
    <property type="entry name" value="WD40"/>
    <property type="match status" value="6"/>
</dbReference>
<dbReference type="SUPFAM" id="SSF50978">
    <property type="entry name" value="WD40 repeat-like"/>
    <property type="match status" value="1"/>
</dbReference>
<feature type="compositionally biased region" description="Acidic residues" evidence="10">
    <location>
        <begin position="428"/>
        <end position="437"/>
    </location>
</feature>
<dbReference type="InterPro" id="IPR015943">
    <property type="entry name" value="WD40/YVTN_repeat-like_dom_sf"/>
</dbReference>
<dbReference type="GO" id="GO:0003712">
    <property type="term" value="F:transcription coregulator activity"/>
    <property type="evidence" value="ECO:0007669"/>
    <property type="project" value="EnsemblFungi"/>
</dbReference>
<dbReference type="GO" id="GO:0045944">
    <property type="term" value="P:positive regulation of transcription by RNA polymerase II"/>
    <property type="evidence" value="ECO:0007669"/>
    <property type="project" value="EnsemblFungi"/>
</dbReference>
<dbReference type="PANTHER" id="PTHR19855:SF11">
    <property type="entry name" value="RIBOSOME BIOGENESIS PROTEIN WDR12"/>
    <property type="match status" value="1"/>
</dbReference>
<keyword evidence="3 9" id="KW-0853">WD repeat</keyword>
<evidence type="ECO:0000313" key="12">
    <source>
        <dbReference type="EMBL" id="ODV78648.1"/>
    </source>
</evidence>
<keyword evidence="5" id="KW-0805">Transcription regulation</keyword>
<evidence type="ECO:0000256" key="1">
    <source>
        <dbReference type="ARBA" id="ARBA00004123"/>
    </source>
</evidence>
<dbReference type="GO" id="GO:0000124">
    <property type="term" value="C:SAGA complex"/>
    <property type="evidence" value="ECO:0007669"/>
    <property type="project" value="EnsemblFungi"/>
</dbReference>
<dbReference type="GO" id="GO:0006325">
    <property type="term" value="P:chromatin organization"/>
    <property type="evidence" value="ECO:0007669"/>
    <property type="project" value="EnsemblFungi"/>
</dbReference>
<dbReference type="PROSITE" id="PS50294">
    <property type="entry name" value="WD_REPEATS_REGION"/>
    <property type="match status" value="1"/>
</dbReference>
<dbReference type="RefSeq" id="XP_020063770.1">
    <property type="nucleotide sequence ID" value="XM_020210251.1"/>
</dbReference>
<evidence type="ECO:0000256" key="3">
    <source>
        <dbReference type="ARBA" id="ARBA00022574"/>
    </source>
</evidence>
<protein>
    <submittedName>
        <fullName evidence="12">WD40 repeat-like protein</fullName>
    </submittedName>
</protein>
<keyword evidence="6" id="KW-0804">Transcription</keyword>
<dbReference type="PANTHER" id="PTHR19855">
    <property type="entry name" value="WD40 REPEAT PROTEIN 12, 37"/>
    <property type="match status" value="1"/>
</dbReference>
<dbReference type="STRING" id="984487.A0A1E4SGL8"/>
<dbReference type="InterPro" id="IPR001680">
    <property type="entry name" value="WD40_rpt"/>
</dbReference>